<evidence type="ECO:0000256" key="6">
    <source>
        <dbReference type="ARBA" id="ARBA00022691"/>
    </source>
</evidence>
<dbReference type="Proteomes" id="UP000265716">
    <property type="component" value="Unassembled WGS sequence"/>
</dbReference>
<dbReference type="SUPFAM" id="SSF53335">
    <property type="entry name" value="S-adenosyl-L-methionine-dependent methyltransferases"/>
    <property type="match status" value="1"/>
</dbReference>
<organism evidence="9 10">
    <name type="scientific">Aphanomyces astaci</name>
    <name type="common">Crayfish plague agent</name>
    <dbReference type="NCBI Taxonomy" id="112090"/>
    <lineage>
        <taxon>Eukaryota</taxon>
        <taxon>Sar</taxon>
        <taxon>Stramenopiles</taxon>
        <taxon>Oomycota</taxon>
        <taxon>Saprolegniomycetes</taxon>
        <taxon>Saprolegniales</taxon>
        <taxon>Verrucalvaceae</taxon>
        <taxon>Aphanomyces</taxon>
    </lineage>
</organism>
<dbReference type="InterPro" id="IPR007213">
    <property type="entry name" value="Ppm1/Ppm2/Tcmp"/>
</dbReference>
<feature type="binding site" evidence="8">
    <location>
        <position position="215"/>
    </location>
    <ligand>
        <name>S-adenosyl-L-methionine</name>
        <dbReference type="ChEBI" id="CHEBI:59789"/>
    </ligand>
</feature>
<evidence type="ECO:0000313" key="9">
    <source>
        <dbReference type="EMBL" id="RHY64353.1"/>
    </source>
</evidence>
<keyword evidence="5" id="KW-0808">Transferase</keyword>
<dbReference type="EMBL" id="QUTC01004478">
    <property type="protein sequence ID" value="RHY64353.1"/>
    <property type="molecule type" value="Genomic_DNA"/>
</dbReference>
<comment type="caution">
    <text evidence="9">The sequence shown here is derived from an EMBL/GenBank/DDBJ whole genome shotgun (WGS) entry which is preliminary data.</text>
</comment>
<dbReference type="VEuPathDB" id="FungiDB:H257_09658"/>
<sequence>LHIRYLIADSPLYIDIIPGRAMDATENDMHVQDTASDAASCKLSAVQLGYWEDSFAHMFAKPNRKMPIINRGYYARVRSIEVLLHRFLASTSPTSSSGDSPAQQLPYTRQIIVLGAGQDSMYFRLKSRPRDSVSLDRTLYIELDFPAITRSKVRLCRRHKALSDVFGAVETNNDMELKAHGYALLACDLRNLSTVQAKLHAAGIQPSVPTLILSECVMCYMDPADSAPLIGWFGAAFADATFIVYEQIRPNDAFGQTMVTNIHMRGCDLKSISTYPDVEDQRRRFHAAGFSHVECWDMNQIYYDFLDPVERKQKERLEMFDEVEEYHLLQAHYCVVVASTTPTPALRLVKTATQHDNNYERTTAPPHVTYG</sequence>
<gene>
    <name evidence="9" type="ORF">DYB38_011614</name>
</gene>
<name>A0A397DLD0_APHAT</name>
<dbReference type="EC" id="2.1.1.233" evidence="3"/>
<feature type="non-terminal residue" evidence="9">
    <location>
        <position position="1"/>
    </location>
</feature>
<protein>
    <recommendedName>
        <fullName evidence="3">[phosphatase 2A protein]-leucine-carboxy methyltransferase</fullName>
        <ecNumber evidence="3">2.1.1.233</ecNumber>
    </recommendedName>
    <alternativeName>
        <fullName evidence="7">[Phosphatase 2A protein]-leucine-carboxy methyltransferase 1</fullName>
    </alternativeName>
</protein>
<dbReference type="Gene3D" id="3.40.50.150">
    <property type="entry name" value="Vaccinia Virus protein VP39"/>
    <property type="match status" value="1"/>
</dbReference>
<comment type="catalytic activity">
    <reaction evidence="1">
        <text>[phosphatase 2A protein]-C-terminal L-leucine + S-adenosyl-L-methionine = [phosphatase 2A protein]-C-terminal L-leucine methyl ester + S-adenosyl-L-homocysteine</text>
        <dbReference type="Rhea" id="RHEA:48544"/>
        <dbReference type="Rhea" id="RHEA-COMP:12134"/>
        <dbReference type="Rhea" id="RHEA-COMP:12135"/>
        <dbReference type="ChEBI" id="CHEBI:57856"/>
        <dbReference type="ChEBI" id="CHEBI:59789"/>
        <dbReference type="ChEBI" id="CHEBI:90516"/>
        <dbReference type="ChEBI" id="CHEBI:90517"/>
        <dbReference type="EC" id="2.1.1.233"/>
    </reaction>
</comment>
<dbReference type="InterPro" id="IPR016651">
    <property type="entry name" value="LCMT1"/>
</dbReference>
<proteinExistence type="inferred from homology"/>
<keyword evidence="4" id="KW-0489">Methyltransferase</keyword>
<evidence type="ECO:0000256" key="3">
    <source>
        <dbReference type="ARBA" id="ARBA00012834"/>
    </source>
</evidence>
<dbReference type="AlphaFoldDB" id="A0A397DLD0"/>
<dbReference type="PIRSF" id="PIRSF016305">
    <property type="entry name" value="LCM_mtfrase"/>
    <property type="match status" value="1"/>
</dbReference>
<evidence type="ECO:0000256" key="8">
    <source>
        <dbReference type="PIRSR" id="PIRSR016305-1"/>
    </source>
</evidence>
<dbReference type="PANTHER" id="PTHR13600">
    <property type="entry name" value="LEUCINE CARBOXYL METHYLTRANSFERASE"/>
    <property type="match status" value="1"/>
</dbReference>
<evidence type="ECO:0000256" key="2">
    <source>
        <dbReference type="ARBA" id="ARBA00010703"/>
    </source>
</evidence>
<evidence type="ECO:0000256" key="4">
    <source>
        <dbReference type="ARBA" id="ARBA00022603"/>
    </source>
</evidence>
<accession>A0A397DLD0</accession>
<comment type="similarity">
    <text evidence="2">Belongs to the methyltransferase superfamily. LCMT family.</text>
</comment>
<dbReference type="Pfam" id="PF04072">
    <property type="entry name" value="LCM"/>
    <property type="match status" value="1"/>
</dbReference>
<evidence type="ECO:0000256" key="1">
    <source>
        <dbReference type="ARBA" id="ARBA00000724"/>
    </source>
</evidence>
<feature type="binding site" evidence="8">
    <location>
        <position position="115"/>
    </location>
    <ligand>
        <name>S-adenosyl-L-methionine</name>
        <dbReference type="ChEBI" id="CHEBI:59789"/>
    </ligand>
</feature>
<feature type="binding site" evidence="8">
    <location>
        <begin position="188"/>
        <end position="189"/>
    </location>
    <ligand>
        <name>S-adenosyl-L-methionine</name>
        <dbReference type="ChEBI" id="CHEBI:59789"/>
    </ligand>
</feature>
<feature type="binding site" evidence="8">
    <location>
        <position position="76"/>
    </location>
    <ligand>
        <name>S-adenosyl-L-methionine</name>
        <dbReference type="ChEBI" id="CHEBI:59789"/>
    </ligand>
</feature>
<reference evidence="9 10" key="1">
    <citation type="submission" date="2018-08" db="EMBL/GenBank/DDBJ databases">
        <title>Aphanomyces genome sequencing and annotation.</title>
        <authorList>
            <person name="Minardi D."/>
            <person name="Oidtmann B."/>
            <person name="Van Der Giezen M."/>
            <person name="Studholme D.J."/>
        </authorList>
    </citation>
    <scope>NUCLEOTIDE SEQUENCE [LARGE SCALE GENOMIC DNA]</scope>
    <source>
        <strain evidence="9 10">SA</strain>
    </source>
</reference>
<keyword evidence="6 8" id="KW-0949">S-adenosyl-L-methionine</keyword>
<dbReference type="GO" id="GO:0018423">
    <property type="term" value="F:protein C-terminal leucine carboxyl O-methyltransferase activity"/>
    <property type="evidence" value="ECO:0007669"/>
    <property type="project" value="UniProtKB-EC"/>
</dbReference>
<evidence type="ECO:0000256" key="5">
    <source>
        <dbReference type="ARBA" id="ARBA00022679"/>
    </source>
</evidence>
<evidence type="ECO:0000313" key="10">
    <source>
        <dbReference type="Proteomes" id="UP000265716"/>
    </source>
</evidence>
<evidence type="ECO:0000256" key="7">
    <source>
        <dbReference type="ARBA" id="ARBA00032526"/>
    </source>
</evidence>
<dbReference type="PANTHER" id="PTHR13600:SF21">
    <property type="entry name" value="LEUCINE CARBOXYL METHYLTRANSFERASE 1"/>
    <property type="match status" value="1"/>
</dbReference>
<dbReference type="GO" id="GO:0032259">
    <property type="term" value="P:methylation"/>
    <property type="evidence" value="ECO:0007669"/>
    <property type="project" value="UniProtKB-KW"/>
</dbReference>
<dbReference type="InterPro" id="IPR029063">
    <property type="entry name" value="SAM-dependent_MTases_sf"/>
</dbReference>